<name>A0ACB9BIT6_CICIN</name>
<dbReference type="EMBL" id="CM042014">
    <property type="protein sequence ID" value="KAI3720805.1"/>
    <property type="molecule type" value="Genomic_DNA"/>
</dbReference>
<evidence type="ECO:0000313" key="1">
    <source>
        <dbReference type="EMBL" id="KAI3720805.1"/>
    </source>
</evidence>
<organism evidence="1 2">
    <name type="scientific">Cichorium intybus</name>
    <name type="common">Chicory</name>
    <dbReference type="NCBI Taxonomy" id="13427"/>
    <lineage>
        <taxon>Eukaryota</taxon>
        <taxon>Viridiplantae</taxon>
        <taxon>Streptophyta</taxon>
        <taxon>Embryophyta</taxon>
        <taxon>Tracheophyta</taxon>
        <taxon>Spermatophyta</taxon>
        <taxon>Magnoliopsida</taxon>
        <taxon>eudicotyledons</taxon>
        <taxon>Gunneridae</taxon>
        <taxon>Pentapetalae</taxon>
        <taxon>asterids</taxon>
        <taxon>campanulids</taxon>
        <taxon>Asterales</taxon>
        <taxon>Asteraceae</taxon>
        <taxon>Cichorioideae</taxon>
        <taxon>Cichorieae</taxon>
        <taxon>Cichoriinae</taxon>
        <taxon>Cichorium</taxon>
    </lineage>
</organism>
<reference evidence="2" key="1">
    <citation type="journal article" date="2022" name="Mol. Ecol. Resour.">
        <title>The genomes of chicory, endive, great burdock and yacon provide insights into Asteraceae palaeo-polyploidization history and plant inulin production.</title>
        <authorList>
            <person name="Fan W."/>
            <person name="Wang S."/>
            <person name="Wang H."/>
            <person name="Wang A."/>
            <person name="Jiang F."/>
            <person name="Liu H."/>
            <person name="Zhao H."/>
            <person name="Xu D."/>
            <person name="Zhang Y."/>
        </authorList>
    </citation>
    <scope>NUCLEOTIDE SEQUENCE [LARGE SCALE GENOMIC DNA]</scope>
    <source>
        <strain evidence="2">cv. Punajuju</strain>
    </source>
</reference>
<keyword evidence="2" id="KW-1185">Reference proteome</keyword>
<reference evidence="1 2" key="2">
    <citation type="journal article" date="2022" name="Mol. Ecol. Resour.">
        <title>The genomes of chicory, endive, great burdock and yacon provide insights into Asteraceae paleo-polyploidization history and plant inulin production.</title>
        <authorList>
            <person name="Fan W."/>
            <person name="Wang S."/>
            <person name="Wang H."/>
            <person name="Wang A."/>
            <person name="Jiang F."/>
            <person name="Liu H."/>
            <person name="Zhao H."/>
            <person name="Xu D."/>
            <person name="Zhang Y."/>
        </authorList>
    </citation>
    <scope>NUCLEOTIDE SEQUENCE [LARGE SCALE GENOMIC DNA]</scope>
    <source>
        <strain evidence="2">cv. Punajuju</strain>
        <tissue evidence="1">Leaves</tissue>
    </source>
</reference>
<comment type="caution">
    <text evidence="1">The sequence shown here is derived from an EMBL/GenBank/DDBJ whole genome shotgun (WGS) entry which is preliminary data.</text>
</comment>
<proteinExistence type="predicted"/>
<protein>
    <submittedName>
        <fullName evidence="1">Uncharacterized protein</fullName>
    </submittedName>
</protein>
<sequence length="113" mass="13590">MMKFRNSALTGRLEPCLLLQDKTDSKRMYSWWWNSHISPNKSKWLQENLTEMYYKRRPELMKLVEEMYRAYHALAERYVHATGDLYQAHKTMTKSFPNQVTGCDGEKFWISES</sequence>
<accession>A0ACB9BIT6</accession>
<gene>
    <name evidence="1" type="ORF">L2E82_31799</name>
</gene>
<evidence type="ECO:0000313" key="2">
    <source>
        <dbReference type="Proteomes" id="UP001055811"/>
    </source>
</evidence>
<dbReference type="Proteomes" id="UP001055811">
    <property type="component" value="Linkage Group LG06"/>
</dbReference>